<reference evidence="2" key="1">
    <citation type="journal article" date="2020" name="bioRxiv">
        <title>Chromosome-level reference genome of the European wasp spider Argiope bruennichi: a resource for studies on range expansion and evolutionary adaptation.</title>
        <authorList>
            <person name="Sheffer M.M."/>
            <person name="Hoppe A."/>
            <person name="Krehenwinkel H."/>
            <person name="Uhl G."/>
            <person name="Kuss A.W."/>
            <person name="Jensen L."/>
            <person name="Jensen C."/>
            <person name="Gillespie R.G."/>
            <person name="Hoff K.J."/>
            <person name="Prost S."/>
        </authorList>
    </citation>
    <scope>NUCLEOTIDE SEQUENCE</scope>
</reference>
<dbReference type="InterPro" id="IPR052709">
    <property type="entry name" value="Transposase-MT_Hybrid"/>
</dbReference>
<gene>
    <name evidence="2" type="ORF">HNY73_012476</name>
</gene>
<evidence type="ECO:0008006" key="4">
    <source>
        <dbReference type="Google" id="ProtNLM"/>
    </source>
</evidence>
<feature type="region of interest" description="Disordered" evidence="1">
    <location>
        <begin position="41"/>
        <end position="64"/>
    </location>
</feature>
<dbReference type="AlphaFoldDB" id="A0A8T0EWN6"/>
<keyword evidence="3" id="KW-1185">Reference proteome</keyword>
<evidence type="ECO:0000256" key="1">
    <source>
        <dbReference type="SAM" id="MobiDB-lite"/>
    </source>
</evidence>
<accession>A0A8T0EWN6</accession>
<proteinExistence type="predicted"/>
<evidence type="ECO:0000313" key="3">
    <source>
        <dbReference type="Proteomes" id="UP000807504"/>
    </source>
</evidence>
<protein>
    <recommendedName>
        <fullName evidence="4">Mos1 transposase HTH domain-containing protein</fullName>
    </recommendedName>
</protein>
<evidence type="ECO:0000313" key="2">
    <source>
        <dbReference type="EMBL" id="KAF8782151.1"/>
    </source>
</evidence>
<organism evidence="2 3">
    <name type="scientific">Argiope bruennichi</name>
    <name type="common">Wasp spider</name>
    <name type="synonym">Aranea bruennichi</name>
    <dbReference type="NCBI Taxonomy" id="94029"/>
    <lineage>
        <taxon>Eukaryota</taxon>
        <taxon>Metazoa</taxon>
        <taxon>Ecdysozoa</taxon>
        <taxon>Arthropoda</taxon>
        <taxon>Chelicerata</taxon>
        <taxon>Arachnida</taxon>
        <taxon>Araneae</taxon>
        <taxon>Araneomorphae</taxon>
        <taxon>Entelegynae</taxon>
        <taxon>Araneoidea</taxon>
        <taxon>Araneidae</taxon>
        <taxon>Argiope</taxon>
    </lineage>
</organism>
<dbReference type="Proteomes" id="UP000807504">
    <property type="component" value="Unassembled WGS sequence"/>
</dbReference>
<name>A0A8T0EWN6_ARGBR</name>
<dbReference type="PANTHER" id="PTHR46060">
    <property type="entry name" value="MARINER MOS1 TRANSPOSASE-LIKE PROTEIN"/>
    <property type="match status" value="1"/>
</dbReference>
<dbReference type="PANTHER" id="PTHR46060:SF1">
    <property type="entry name" value="MARINER MOS1 TRANSPOSASE-LIKE PROTEIN"/>
    <property type="match status" value="1"/>
</dbReference>
<comment type="caution">
    <text evidence="2">The sequence shown here is derived from an EMBL/GenBank/DDBJ whole genome shotgun (WGS) entry which is preliminary data.</text>
</comment>
<reference evidence="2" key="2">
    <citation type="submission" date="2020-06" db="EMBL/GenBank/DDBJ databases">
        <authorList>
            <person name="Sheffer M."/>
        </authorList>
    </citation>
    <scope>NUCLEOTIDE SEQUENCE</scope>
</reference>
<sequence length="160" mass="18536">MEGVTPAAIYRCTVTIYGEDCVSDKSVRKWSARFCADRESLVDDPGPGQETTHSHHGRQGGRPMRSDRCVTLQMLAVKVDVSVGTAWTIVHDRLRYRKVYAEWVPKQLTDQHKELRMELALQHLFRFKVGNDRHNWVEMGNVRMKNECDKDPLEGYSRLF</sequence>
<dbReference type="EMBL" id="JABXBU010001863">
    <property type="protein sequence ID" value="KAF8782151.1"/>
    <property type="molecule type" value="Genomic_DNA"/>
</dbReference>